<organism evidence="3 4">
    <name type="scientific">Ceratocystis lukuohia</name>
    <dbReference type="NCBI Taxonomy" id="2019550"/>
    <lineage>
        <taxon>Eukaryota</taxon>
        <taxon>Fungi</taxon>
        <taxon>Dikarya</taxon>
        <taxon>Ascomycota</taxon>
        <taxon>Pezizomycotina</taxon>
        <taxon>Sordariomycetes</taxon>
        <taxon>Hypocreomycetidae</taxon>
        <taxon>Microascales</taxon>
        <taxon>Ceratocystidaceae</taxon>
        <taxon>Ceratocystis</taxon>
    </lineage>
</organism>
<keyword evidence="4" id="KW-1185">Reference proteome</keyword>
<evidence type="ECO:0000313" key="3">
    <source>
        <dbReference type="EMBL" id="KAL2885847.1"/>
    </source>
</evidence>
<keyword evidence="2" id="KW-0472">Membrane</keyword>
<feature type="region of interest" description="Disordered" evidence="1">
    <location>
        <begin position="917"/>
        <end position="1022"/>
    </location>
</feature>
<accession>A0ABR4MC59</accession>
<protein>
    <submittedName>
        <fullName evidence="3">Glycosyltransferase family 90 protein</fullName>
    </submittedName>
</protein>
<feature type="compositionally biased region" description="Basic and acidic residues" evidence="1">
    <location>
        <begin position="969"/>
        <end position="982"/>
    </location>
</feature>
<dbReference type="EMBL" id="JABSNW010000007">
    <property type="protein sequence ID" value="KAL2885847.1"/>
    <property type="molecule type" value="Genomic_DNA"/>
</dbReference>
<feature type="transmembrane region" description="Helical" evidence="2">
    <location>
        <begin position="275"/>
        <end position="293"/>
    </location>
</feature>
<feature type="transmembrane region" description="Helical" evidence="2">
    <location>
        <begin position="175"/>
        <end position="193"/>
    </location>
</feature>
<keyword evidence="2" id="KW-0812">Transmembrane</keyword>
<feature type="transmembrane region" description="Helical" evidence="2">
    <location>
        <begin position="213"/>
        <end position="234"/>
    </location>
</feature>
<gene>
    <name evidence="3" type="ORF">HOO65_070309</name>
</gene>
<sequence>MSALHTRLAFVSLCALTSYIWSSNVITKYAVLDDPQTTLLLALLLASGILRFASFYVGRVPGAGAPAYDPISTRKAKAKSGQPGSLLPSGVPEKPSPYLQHVLIFCLILRVSAFHSVNSQQQCSSSGLEPLFGLLVFIYDFAYNPADSPPEPDGPEDMWASVWDDFVEYLKTTPLAGLSVMALISLCTYITTTQTISSTYFCSSIVNNASYTVFLQLVGLILDTVCTVLLWRILWWAKTAKVRLRILSHTLFITVLGCGLMVIHSKYSTDPSPFIVTPGVVIHDGLALAIWLVSFCQILCETSLVGAPTLVVAAVGVSAGIVNMLKLGSWLQISRFVSICPLLFILVALIFQTVSLDYSVMSFGSRFTIYSFLLTSIFICLIMSLFSTDPFHNHPLKRMIYERRVENQRWLIHAGTSKFLPVAVSEYKLRYHRDPPHGFSQWFRWAMDHNAIVIDNFDQISSDLAPFWHIPPAELRARTKELGKDPDVALISVRDSNVSSNLPKDLRIPELDTLLSIVSEFAEHLPDLEFAVNLAGHPRVLPVGAERIYPFSLSSTTSKRSRVQPNPDGTHIAESSPSSYLLDKWKQTEASYFRRMYVDACPKDSPVYRGQSYMLSDHCTACESAHGTDWSQFPDEWDKALDTCLQPDLMHLHSFFSYSPASHRVYSKLMPLFGKTKVGPFGDIIIPFDEQLPANFDSNLDFEDRQSQLFWRGNFTEVVAPQTHDLSPLGSEAFVRDQAFHADLQHRAVHLVNNASASQLSTMVISRKVKKLKKSKKGKKKAKSTWEFEYIYSHMRTSQLNSLLPFNMAFDASSHICSQSKTRDLDNCIRAKSEFNSQPRAIALENRFVFLPDSPLKPAPETLQTLHSASVPFVSTIFRQWWTERVHPWVHFVPIDPRLQALHSTLAYFTGLTIPEPGHEHDYENGNAKTNEESKQGDEEDAKEAEGEIKEVDEVEAKEGAGSGAFSQKDQHERDEPGKDRAAIQGANGQIMGYPGVGITDAEPTDSEEDSEADAESDTRPEMNHVEMKAAESDARWIALEGRSWARKVLRREDAGVYLYRLLLEWGRLVSDDRDSAWEITESI</sequence>
<comment type="caution">
    <text evidence="3">The sequence shown here is derived from an EMBL/GenBank/DDBJ whole genome shotgun (WGS) entry which is preliminary data.</text>
</comment>
<dbReference type="PANTHER" id="PTHR12203">
    <property type="entry name" value="KDEL LYS-ASP-GLU-LEU CONTAINING - RELATED"/>
    <property type="match status" value="1"/>
</dbReference>
<feature type="compositionally biased region" description="Basic and acidic residues" evidence="1">
    <location>
        <begin position="917"/>
        <end position="937"/>
    </location>
</feature>
<feature type="transmembrane region" description="Helical" evidence="2">
    <location>
        <begin position="305"/>
        <end position="324"/>
    </location>
</feature>
<evidence type="ECO:0000256" key="1">
    <source>
        <dbReference type="SAM" id="MobiDB-lite"/>
    </source>
</evidence>
<feature type="transmembrane region" description="Helical" evidence="2">
    <location>
        <begin position="367"/>
        <end position="386"/>
    </location>
</feature>
<feature type="transmembrane region" description="Helical" evidence="2">
    <location>
        <begin position="38"/>
        <end position="57"/>
    </location>
</feature>
<reference evidence="3 4" key="1">
    <citation type="submission" date="2020-05" db="EMBL/GenBank/DDBJ databases">
        <title>Ceratocystis lukuohia genome.</title>
        <authorList>
            <person name="Harrington T.C."/>
            <person name="Kim K."/>
            <person name="Mayers C.G."/>
        </authorList>
    </citation>
    <scope>NUCLEOTIDE SEQUENCE [LARGE SCALE GENOMIC DNA]</scope>
    <source>
        <strain evidence="3 4">C4212</strain>
    </source>
</reference>
<proteinExistence type="predicted"/>
<dbReference type="GeneID" id="98120414"/>
<feature type="compositionally biased region" description="Acidic residues" evidence="1">
    <location>
        <begin position="1003"/>
        <end position="1016"/>
    </location>
</feature>
<dbReference type="RefSeq" id="XP_070857027.1">
    <property type="nucleotide sequence ID" value="XM_071004847.1"/>
</dbReference>
<keyword evidence="2" id="KW-1133">Transmembrane helix</keyword>
<feature type="compositionally biased region" description="Basic and acidic residues" evidence="1">
    <location>
        <begin position="944"/>
        <end position="959"/>
    </location>
</feature>
<dbReference type="InterPro" id="IPR051091">
    <property type="entry name" value="O-Glucosyltr/Glycosyltrsf_90"/>
</dbReference>
<evidence type="ECO:0000256" key="2">
    <source>
        <dbReference type="SAM" id="Phobius"/>
    </source>
</evidence>
<feature type="transmembrane region" description="Helical" evidence="2">
    <location>
        <begin position="246"/>
        <end position="263"/>
    </location>
</feature>
<feature type="transmembrane region" description="Helical" evidence="2">
    <location>
        <begin position="336"/>
        <end position="355"/>
    </location>
</feature>
<dbReference type="PANTHER" id="PTHR12203:SF35">
    <property type="entry name" value="PROTEIN O-GLUCOSYLTRANSFERASE 1"/>
    <property type="match status" value="1"/>
</dbReference>
<dbReference type="Proteomes" id="UP001610728">
    <property type="component" value="Unassembled WGS sequence"/>
</dbReference>
<evidence type="ECO:0000313" key="4">
    <source>
        <dbReference type="Proteomes" id="UP001610728"/>
    </source>
</evidence>
<name>A0ABR4MC59_9PEZI</name>